<keyword evidence="5" id="KW-0456">Lyase</keyword>
<reference evidence="9 10" key="1">
    <citation type="submission" date="2016-10" db="EMBL/GenBank/DDBJ databases">
        <authorList>
            <person name="de Groot N.N."/>
        </authorList>
    </citation>
    <scope>NUCLEOTIDE SEQUENCE [LARGE SCALE GENOMIC DNA]</scope>
    <source>
        <strain evidence="9 10">JCM 21544</strain>
    </source>
</reference>
<dbReference type="EMBL" id="FNFD01000016">
    <property type="protein sequence ID" value="SDL19984.1"/>
    <property type="molecule type" value="Genomic_DNA"/>
</dbReference>
<dbReference type="SMART" id="SM01057">
    <property type="entry name" value="Carb_anhydrase"/>
    <property type="match status" value="1"/>
</dbReference>
<dbReference type="InterPro" id="IPR023561">
    <property type="entry name" value="Carbonic_anhydrase_a-class"/>
</dbReference>
<evidence type="ECO:0000256" key="1">
    <source>
        <dbReference type="ARBA" id="ARBA00010718"/>
    </source>
</evidence>
<dbReference type="GO" id="GO:0008270">
    <property type="term" value="F:zinc ion binding"/>
    <property type="evidence" value="ECO:0007669"/>
    <property type="project" value="InterPro"/>
</dbReference>
<dbReference type="PANTHER" id="PTHR18952">
    <property type="entry name" value="CARBONIC ANHYDRASE"/>
    <property type="match status" value="1"/>
</dbReference>
<keyword evidence="4" id="KW-0862">Zinc</keyword>
<sequence length="249" mass="27176">MRRFLLGAVSALSVSVALAAEPTPPTHWSYQGENGPDHWAQMDPGFSTCALGKMQSPIDIRNAVKADLPEIQFDYTAGPAEVVNNGHTIQVTLPKSGSIDIGGSRYELLQFHFHTPSEEKVAGMAFPMVAHFVHKSADGQLAVVAVLIKEGHENPGLAKVLAALPTKEGESHPLEVQLNPADILPPQHGYYAFTGSLTTPPCSENVRWQVLKQPIELSHKQIVSFQHLYPMNARPTQPLNGRKIEESHT</sequence>
<organism evidence="9 10">
    <name type="scientific">Pseudomonas indica</name>
    <dbReference type="NCBI Taxonomy" id="137658"/>
    <lineage>
        <taxon>Bacteria</taxon>
        <taxon>Pseudomonadati</taxon>
        <taxon>Pseudomonadota</taxon>
        <taxon>Gammaproteobacteria</taxon>
        <taxon>Pseudomonadales</taxon>
        <taxon>Pseudomonadaceae</taxon>
        <taxon>Pseudomonas</taxon>
    </lineage>
</organism>
<feature type="domain" description="Alpha-carbonic anhydrase" evidence="8">
    <location>
        <begin position="26"/>
        <end position="248"/>
    </location>
</feature>
<feature type="chain" id="PRO_5011787430" description="carbonic anhydrase" evidence="7">
    <location>
        <begin position="20"/>
        <end position="249"/>
    </location>
</feature>
<dbReference type="PROSITE" id="PS51144">
    <property type="entry name" value="ALPHA_CA_2"/>
    <property type="match status" value="1"/>
</dbReference>
<dbReference type="GO" id="GO:0004089">
    <property type="term" value="F:carbonate dehydratase activity"/>
    <property type="evidence" value="ECO:0007669"/>
    <property type="project" value="UniProtKB-EC"/>
</dbReference>
<dbReference type="Pfam" id="PF00194">
    <property type="entry name" value="Carb_anhydrase"/>
    <property type="match status" value="1"/>
</dbReference>
<keyword evidence="3" id="KW-0479">Metal-binding</keyword>
<keyword evidence="7" id="KW-0732">Signal</keyword>
<evidence type="ECO:0000256" key="3">
    <source>
        <dbReference type="ARBA" id="ARBA00022723"/>
    </source>
</evidence>
<evidence type="ECO:0000256" key="4">
    <source>
        <dbReference type="ARBA" id="ARBA00022833"/>
    </source>
</evidence>
<protein>
    <recommendedName>
        <fullName evidence="2">carbonic anhydrase</fullName>
        <ecNumber evidence="2">4.2.1.1</ecNumber>
    </recommendedName>
</protein>
<dbReference type="InterPro" id="IPR036398">
    <property type="entry name" value="CA_dom_sf"/>
</dbReference>
<comment type="catalytic activity">
    <reaction evidence="6">
        <text>hydrogencarbonate + H(+) = CO2 + H2O</text>
        <dbReference type="Rhea" id="RHEA:10748"/>
        <dbReference type="ChEBI" id="CHEBI:15377"/>
        <dbReference type="ChEBI" id="CHEBI:15378"/>
        <dbReference type="ChEBI" id="CHEBI:16526"/>
        <dbReference type="ChEBI" id="CHEBI:17544"/>
        <dbReference type="EC" id="4.2.1.1"/>
    </reaction>
</comment>
<dbReference type="SUPFAM" id="SSF51069">
    <property type="entry name" value="Carbonic anhydrase"/>
    <property type="match status" value="1"/>
</dbReference>
<evidence type="ECO:0000256" key="7">
    <source>
        <dbReference type="SAM" id="SignalP"/>
    </source>
</evidence>
<proteinExistence type="inferred from homology"/>
<accession>A0A1G9I543</accession>
<evidence type="ECO:0000256" key="2">
    <source>
        <dbReference type="ARBA" id="ARBA00012925"/>
    </source>
</evidence>
<gene>
    <name evidence="9" type="ORF">SAMN05216186_11660</name>
</gene>
<evidence type="ECO:0000256" key="5">
    <source>
        <dbReference type="ARBA" id="ARBA00023239"/>
    </source>
</evidence>
<dbReference type="RefSeq" id="WP_084336010.1">
    <property type="nucleotide sequence ID" value="NZ_FNFD01000016.1"/>
</dbReference>
<dbReference type="Proteomes" id="UP000198706">
    <property type="component" value="Unassembled WGS sequence"/>
</dbReference>
<dbReference type="InterPro" id="IPR001148">
    <property type="entry name" value="CA_dom"/>
</dbReference>
<evidence type="ECO:0000256" key="6">
    <source>
        <dbReference type="ARBA" id="ARBA00048348"/>
    </source>
</evidence>
<keyword evidence="10" id="KW-1185">Reference proteome</keyword>
<evidence type="ECO:0000259" key="8">
    <source>
        <dbReference type="PROSITE" id="PS51144"/>
    </source>
</evidence>
<dbReference type="CDD" id="cd03124">
    <property type="entry name" value="alpha_CA_prokaryotic_like"/>
    <property type="match status" value="1"/>
</dbReference>
<feature type="signal peptide" evidence="7">
    <location>
        <begin position="1"/>
        <end position="19"/>
    </location>
</feature>
<dbReference type="AlphaFoldDB" id="A0A1G9I543"/>
<dbReference type="InterPro" id="IPR041891">
    <property type="entry name" value="Alpha_CA_prokaryot-like"/>
</dbReference>
<dbReference type="Gene3D" id="3.10.200.10">
    <property type="entry name" value="Alpha carbonic anhydrase"/>
    <property type="match status" value="1"/>
</dbReference>
<name>A0A1G9I543_9PSED</name>
<evidence type="ECO:0000313" key="10">
    <source>
        <dbReference type="Proteomes" id="UP000198706"/>
    </source>
</evidence>
<evidence type="ECO:0000313" key="9">
    <source>
        <dbReference type="EMBL" id="SDL19984.1"/>
    </source>
</evidence>
<dbReference type="STRING" id="137658.SAMN05216186_11660"/>
<dbReference type="EC" id="4.2.1.1" evidence="2"/>
<dbReference type="PANTHER" id="PTHR18952:SF265">
    <property type="entry name" value="CARBONIC ANHYDRASE"/>
    <property type="match status" value="1"/>
</dbReference>
<comment type="similarity">
    <text evidence="1">Belongs to the alpha-carbonic anhydrase family.</text>
</comment>